<dbReference type="Pfam" id="PF02811">
    <property type="entry name" value="PHP"/>
    <property type="match status" value="1"/>
</dbReference>
<dbReference type="InterPro" id="IPR004013">
    <property type="entry name" value="PHP_dom"/>
</dbReference>
<gene>
    <name evidence="10" type="primary">hisK_1</name>
    <name evidence="10" type="ORF">MM59RIKEN_18120</name>
</gene>
<keyword evidence="4 8" id="KW-0028">Amino-acid biosynthesis</keyword>
<dbReference type="GO" id="GO:0000105">
    <property type="term" value="P:L-histidine biosynthetic process"/>
    <property type="evidence" value="ECO:0007669"/>
    <property type="project" value="UniProtKB-UniRule"/>
</dbReference>
<accession>A0A810QJ84</accession>
<comment type="catalytic activity">
    <reaction evidence="7 8">
        <text>L-histidinol phosphate + H2O = L-histidinol + phosphate</text>
        <dbReference type="Rhea" id="RHEA:14465"/>
        <dbReference type="ChEBI" id="CHEBI:15377"/>
        <dbReference type="ChEBI" id="CHEBI:43474"/>
        <dbReference type="ChEBI" id="CHEBI:57699"/>
        <dbReference type="ChEBI" id="CHEBI:57980"/>
        <dbReference type="EC" id="3.1.3.15"/>
    </reaction>
</comment>
<comment type="similarity">
    <text evidence="2 8">Belongs to the PHP hydrolase family. HisK subfamily.</text>
</comment>
<reference evidence="10" key="1">
    <citation type="submission" date="2020-09" db="EMBL/GenBank/DDBJ databases">
        <title>New species isolated from human feces.</title>
        <authorList>
            <person name="Kitahara M."/>
            <person name="Shigeno Y."/>
            <person name="Shime M."/>
            <person name="Matsumoto Y."/>
            <person name="Nakamura S."/>
            <person name="Motooka D."/>
            <person name="Fukuoka S."/>
            <person name="Nishikawa H."/>
            <person name="Benno Y."/>
        </authorList>
    </citation>
    <scope>NUCLEOTIDE SEQUENCE</scope>
    <source>
        <strain evidence="10">MM59</strain>
    </source>
</reference>
<evidence type="ECO:0000256" key="7">
    <source>
        <dbReference type="ARBA" id="ARBA00049158"/>
    </source>
</evidence>
<dbReference type="Gene3D" id="3.20.20.140">
    <property type="entry name" value="Metal-dependent hydrolases"/>
    <property type="match status" value="1"/>
</dbReference>
<dbReference type="NCBIfam" id="TIGR01856">
    <property type="entry name" value="hisJ_fam"/>
    <property type="match status" value="1"/>
</dbReference>
<evidence type="ECO:0000313" key="11">
    <source>
        <dbReference type="Proteomes" id="UP000679848"/>
    </source>
</evidence>
<evidence type="ECO:0000256" key="2">
    <source>
        <dbReference type="ARBA" id="ARBA00009152"/>
    </source>
</evidence>
<feature type="domain" description="PHP" evidence="9">
    <location>
        <begin position="8"/>
        <end position="218"/>
    </location>
</feature>
<dbReference type="CDD" id="cd12110">
    <property type="entry name" value="PHP_HisPPase_Hisj_like"/>
    <property type="match status" value="1"/>
</dbReference>
<evidence type="ECO:0000256" key="3">
    <source>
        <dbReference type="ARBA" id="ARBA00013085"/>
    </source>
</evidence>
<evidence type="ECO:0000313" key="10">
    <source>
        <dbReference type="EMBL" id="BCK84493.1"/>
    </source>
</evidence>
<dbReference type="EC" id="3.1.3.15" evidence="3 8"/>
<evidence type="ECO:0000256" key="6">
    <source>
        <dbReference type="ARBA" id="ARBA00023102"/>
    </source>
</evidence>
<evidence type="ECO:0000256" key="4">
    <source>
        <dbReference type="ARBA" id="ARBA00022605"/>
    </source>
</evidence>
<dbReference type="InterPro" id="IPR010140">
    <property type="entry name" value="Histidinol_P_phosphatase_HisJ"/>
</dbReference>
<dbReference type="NCBIfam" id="NF005996">
    <property type="entry name" value="PRK08123.1"/>
    <property type="match status" value="1"/>
</dbReference>
<keyword evidence="11" id="KW-1185">Reference proteome</keyword>
<organism evidence="10 11">
    <name type="scientific">Pusillibacter faecalis</name>
    <dbReference type="NCBI Taxonomy" id="2714358"/>
    <lineage>
        <taxon>Bacteria</taxon>
        <taxon>Bacillati</taxon>
        <taxon>Bacillota</taxon>
        <taxon>Clostridia</taxon>
        <taxon>Eubacteriales</taxon>
        <taxon>Oscillospiraceae</taxon>
        <taxon>Pusillibacter</taxon>
    </lineage>
</organism>
<dbReference type="SUPFAM" id="SSF89550">
    <property type="entry name" value="PHP domain-like"/>
    <property type="match status" value="1"/>
</dbReference>
<dbReference type="KEGG" id="pfaa:MM59RIKEN_18120"/>
<dbReference type="PANTHER" id="PTHR21039:SF0">
    <property type="entry name" value="HISTIDINOL-PHOSPHATASE"/>
    <property type="match status" value="1"/>
</dbReference>
<comment type="pathway">
    <text evidence="1 8">Amino-acid biosynthesis; L-histidine biosynthesis; L-histidine from 5-phospho-alpha-D-ribose 1-diphosphate: step 8/9.</text>
</comment>
<name>A0A810QJ84_9FIRM</name>
<dbReference type="AlphaFoldDB" id="A0A810QJ84"/>
<dbReference type="InterPro" id="IPR016195">
    <property type="entry name" value="Pol/histidinol_Pase-like"/>
</dbReference>
<dbReference type="EMBL" id="AP023420">
    <property type="protein sequence ID" value="BCK84493.1"/>
    <property type="molecule type" value="Genomic_DNA"/>
</dbReference>
<dbReference type="Proteomes" id="UP000679848">
    <property type="component" value="Chromosome"/>
</dbReference>
<dbReference type="RefSeq" id="WP_213543165.1">
    <property type="nucleotide sequence ID" value="NZ_AP023420.1"/>
</dbReference>
<evidence type="ECO:0000256" key="5">
    <source>
        <dbReference type="ARBA" id="ARBA00022801"/>
    </source>
</evidence>
<sequence>MIALNQKDLHVHSPFCPHRASDAPLEEYLTAAEKQGIVELGFAEHGPFPAPLSLTQYTKHPTLTDEEVELYFREMYALRETYTGPVKITIGLEVDFLEGFEEETARSLDLYGPRMEDGLLSVHNLLVDGRYLNLGYQHNIIAAVGKMGARKLSELYYRTMLKLVITDLGPYKPKRVGHPTMLALCGKHFPEFNEERALMEEFVAAAKEYGFALELNTAGLESPEDCEEIYGQALLPYMKKYDVPVSLGADAHRPERIGSDFDHPVILEAMKYLRPVWGDGTLRAARATGTARYEEAANDCIG</sequence>
<dbReference type="PANTHER" id="PTHR21039">
    <property type="entry name" value="HISTIDINOL PHOSPHATASE-RELATED"/>
    <property type="match status" value="1"/>
</dbReference>
<dbReference type="UniPathway" id="UPA00031">
    <property type="reaction ID" value="UER00013"/>
</dbReference>
<keyword evidence="5 8" id="KW-0378">Hydrolase</keyword>
<protein>
    <recommendedName>
        <fullName evidence="3 8">Histidinol-phosphatase</fullName>
        <shortName evidence="8">HolPase</shortName>
        <ecNumber evidence="3 8">3.1.3.15</ecNumber>
    </recommendedName>
</protein>
<dbReference type="GO" id="GO:0005737">
    <property type="term" value="C:cytoplasm"/>
    <property type="evidence" value="ECO:0007669"/>
    <property type="project" value="TreeGrafter"/>
</dbReference>
<evidence type="ECO:0000256" key="8">
    <source>
        <dbReference type="RuleBase" id="RU366003"/>
    </source>
</evidence>
<dbReference type="GO" id="GO:0004401">
    <property type="term" value="F:histidinol-phosphatase activity"/>
    <property type="evidence" value="ECO:0007669"/>
    <property type="project" value="UniProtKB-UniRule"/>
</dbReference>
<evidence type="ECO:0000259" key="9">
    <source>
        <dbReference type="Pfam" id="PF02811"/>
    </source>
</evidence>
<proteinExistence type="inferred from homology"/>
<keyword evidence="6 8" id="KW-0368">Histidine biosynthesis</keyword>
<evidence type="ECO:0000256" key="1">
    <source>
        <dbReference type="ARBA" id="ARBA00004970"/>
    </source>
</evidence>